<dbReference type="SUPFAM" id="SSF48452">
    <property type="entry name" value="TPR-like"/>
    <property type="match status" value="1"/>
</dbReference>
<dbReference type="OrthoDB" id="10259630at2759"/>
<dbReference type="OMA" id="DNECALG"/>
<organism evidence="2 3">
    <name type="scientific">Wuchereria bancrofti</name>
    <dbReference type="NCBI Taxonomy" id="6293"/>
    <lineage>
        <taxon>Eukaryota</taxon>
        <taxon>Metazoa</taxon>
        <taxon>Ecdysozoa</taxon>
        <taxon>Nematoda</taxon>
        <taxon>Chromadorea</taxon>
        <taxon>Rhabditida</taxon>
        <taxon>Spirurina</taxon>
        <taxon>Spiruromorpha</taxon>
        <taxon>Filarioidea</taxon>
        <taxon>Onchocercidae</taxon>
        <taxon>Wuchereria</taxon>
    </lineage>
</organism>
<dbReference type="GO" id="GO:0061512">
    <property type="term" value="P:protein localization to cilium"/>
    <property type="evidence" value="ECO:0007669"/>
    <property type="project" value="TreeGrafter"/>
</dbReference>
<feature type="domain" description="Tetratricopeptide repeat protein 21A/21B N-terminal ARM repeat" evidence="1">
    <location>
        <begin position="18"/>
        <end position="234"/>
    </location>
</feature>
<evidence type="ECO:0000313" key="2">
    <source>
        <dbReference type="EMBL" id="VDM14472.1"/>
    </source>
</evidence>
<dbReference type="GO" id="GO:0005929">
    <property type="term" value="C:cilium"/>
    <property type="evidence" value="ECO:0007669"/>
    <property type="project" value="GOC"/>
</dbReference>
<proteinExistence type="predicted"/>
<name>A0A3P7FVK9_WUCBA</name>
<sequence length="252" mass="29350">MATNKEVKELDWLLYCNILYHLQEGYYGTALTICDEELCRANNSHQLILFRSIAMIKYGQYVEVVRLLHQFHHDTIIGFAASVILRTAHALLKNPDREEISELDQIINEAYINANDDARYNAATAYMLLDNNDKAHSIIESTNSSNIQFIVLKAWIELNRGKDINIAQKLFKKGIAAEYPNAYIGMIRLLERRRNLTELRQILQILMKKAPTFLPGYIEYCKVYLMCYDWEHCMEQIQRALLLQVLITNIKC</sequence>
<gene>
    <name evidence="2" type="ORF">WBA_LOCUS7858</name>
</gene>
<dbReference type="InParanoid" id="A0A3P7FVK9"/>
<dbReference type="Pfam" id="PF25062">
    <property type="entry name" value="ARM_TT21_N"/>
    <property type="match status" value="1"/>
</dbReference>
<dbReference type="InterPro" id="IPR040364">
    <property type="entry name" value="TTC21A/TTC21B"/>
</dbReference>
<reference evidence="2 3" key="1">
    <citation type="submission" date="2018-11" db="EMBL/GenBank/DDBJ databases">
        <authorList>
            <consortium name="Pathogen Informatics"/>
        </authorList>
    </citation>
    <scope>NUCLEOTIDE SEQUENCE [LARGE SCALE GENOMIC DNA]</scope>
</reference>
<dbReference type="InterPro" id="IPR056833">
    <property type="entry name" value="ARM_TT21_N"/>
</dbReference>
<dbReference type="PANTHER" id="PTHR14699">
    <property type="entry name" value="STI2 PROTEIN-RELATED"/>
    <property type="match status" value="1"/>
</dbReference>
<dbReference type="EMBL" id="UYWW01005969">
    <property type="protein sequence ID" value="VDM14472.1"/>
    <property type="molecule type" value="Genomic_DNA"/>
</dbReference>
<evidence type="ECO:0000313" key="3">
    <source>
        <dbReference type="Proteomes" id="UP000270924"/>
    </source>
</evidence>
<accession>A0A3P7FVK9</accession>
<dbReference type="GO" id="GO:0030991">
    <property type="term" value="C:intraciliary transport particle A"/>
    <property type="evidence" value="ECO:0007669"/>
    <property type="project" value="TreeGrafter"/>
</dbReference>
<dbReference type="GO" id="GO:0035721">
    <property type="term" value="P:intraciliary retrograde transport"/>
    <property type="evidence" value="ECO:0007669"/>
    <property type="project" value="TreeGrafter"/>
</dbReference>
<keyword evidence="3" id="KW-1185">Reference proteome</keyword>
<protein>
    <recommendedName>
        <fullName evidence="1">Tetratricopeptide repeat protein 21A/21B N-terminal ARM repeat domain-containing protein</fullName>
    </recommendedName>
</protein>
<dbReference type="InterPro" id="IPR011990">
    <property type="entry name" value="TPR-like_helical_dom_sf"/>
</dbReference>
<dbReference type="AlphaFoldDB" id="A0A3P7FVK9"/>
<evidence type="ECO:0000259" key="1">
    <source>
        <dbReference type="Pfam" id="PF25062"/>
    </source>
</evidence>
<dbReference type="PANTHER" id="PTHR14699:SF0">
    <property type="entry name" value="TETRATRICOPEPTIDE REPEAT PROTEIN 21 HOMOLOG"/>
    <property type="match status" value="1"/>
</dbReference>
<dbReference type="Gene3D" id="1.25.40.10">
    <property type="entry name" value="Tetratricopeptide repeat domain"/>
    <property type="match status" value="1"/>
</dbReference>
<dbReference type="Proteomes" id="UP000270924">
    <property type="component" value="Unassembled WGS sequence"/>
</dbReference>